<proteinExistence type="predicted"/>
<dbReference type="InterPro" id="IPR025114">
    <property type="entry name" value="D27-like_C"/>
</dbReference>
<evidence type="ECO:0000313" key="3">
    <source>
        <dbReference type="Proteomes" id="UP000006729"/>
    </source>
</evidence>
<gene>
    <name evidence="2" type="ORF">POPTR_003G147500</name>
</gene>
<dbReference type="HOGENOM" id="CLU_2965287_0_0_1"/>
<dbReference type="Pfam" id="PF13225">
    <property type="entry name" value="D27-like_C"/>
    <property type="match status" value="1"/>
</dbReference>
<protein>
    <recommendedName>
        <fullName evidence="1">Beta-carotene isomerase D27-like C-terminal domain-containing protein</fullName>
    </recommendedName>
</protein>
<evidence type="ECO:0000313" key="2">
    <source>
        <dbReference type="EMBL" id="PNT45653.1"/>
    </source>
</evidence>
<dbReference type="AlphaFoldDB" id="B9GY38"/>
<accession>B9GY38</accession>
<dbReference type="InParanoid" id="B9GY38"/>
<dbReference type="Proteomes" id="UP000006729">
    <property type="component" value="Chromosome 3"/>
</dbReference>
<reference evidence="2 3" key="1">
    <citation type="journal article" date="2006" name="Science">
        <title>The genome of black cottonwood, Populus trichocarpa (Torr. &amp; Gray).</title>
        <authorList>
            <person name="Tuskan G.A."/>
            <person name="Difazio S."/>
            <person name="Jansson S."/>
            <person name="Bohlmann J."/>
            <person name="Grigoriev I."/>
            <person name="Hellsten U."/>
            <person name="Putnam N."/>
            <person name="Ralph S."/>
            <person name="Rombauts S."/>
            <person name="Salamov A."/>
            <person name="Schein J."/>
            <person name="Sterck L."/>
            <person name="Aerts A."/>
            <person name="Bhalerao R.R."/>
            <person name="Bhalerao R.P."/>
            <person name="Blaudez D."/>
            <person name="Boerjan W."/>
            <person name="Brun A."/>
            <person name="Brunner A."/>
            <person name="Busov V."/>
            <person name="Campbell M."/>
            <person name="Carlson J."/>
            <person name="Chalot M."/>
            <person name="Chapman J."/>
            <person name="Chen G.L."/>
            <person name="Cooper D."/>
            <person name="Coutinho P.M."/>
            <person name="Couturier J."/>
            <person name="Covert S."/>
            <person name="Cronk Q."/>
            <person name="Cunningham R."/>
            <person name="Davis J."/>
            <person name="Degroeve S."/>
            <person name="Dejardin A."/>
            <person name="Depamphilis C."/>
            <person name="Detter J."/>
            <person name="Dirks B."/>
            <person name="Dubchak I."/>
            <person name="Duplessis S."/>
            <person name="Ehlting J."/>
            <person name="Ellis B."/>
            <person name="Gendler K."/>
            <person name="Goodstein D."/>
            <person name="Gribskov M."/>
            <person name="Grimwood J."/>
            <person name="Groover A."/>
            <person name="Gunter L."/>
            <person name="Hamberger B."/>
            <person name="Heinze B."/>
            <person name="Helariutta Y."/>
            <person name="Henrissat B."/>
            <person name="Holligan D."/>
            <person name="Holt R."/>
            <person name="Huang W."/>
            <person name="Islam-Faridi N."/>
            <person name="Jones S."/>
            <person name="Jones-Rhoades M."/>
            <person name="Jorgensen R."/>
            <person name="Joshi C."/>
            <person name="Kangasjarvi J."/>
            <person name="Karlsson J."/>
            <person name="Kelleher C."/>
            <person name="Kirkpatrick R."/>
            <person name="Kirst M."/>
            <person name="Kohler A."/>
            <person name="Kalluri U."/>
            <person name="Larimer F."/>
            <person name="Leebens-Mack J."/>
            <person name="Leple J.C."/>
            <person name="Locascio P."/>
            <person name="Lou Y."/>
            <person name="Lucas S."/>
            <person name="Martin F."/>
            <person name="Montanini B."/>
            <person name="Napoli C."/>
            <person name="Nelson D.R."/>
            <person name="Nelson C."/>
            <person name="Nieminen K."/>
            <person name="Nilsson O."/>
            <person name="Pereda V."/>
            <person name="Peter G."/>
            <person name="Philippe R."/>
            <person name="Pilate G."/>
            <person name="Poliakov A."/>
            <person name="Razumovskaya J."/>
            <person name="Richardson P."/>
            <person name="Rinaldi C."/>
            <person name="Ritland K."/>
            <person name="Rouze P."/>
            <person name="Ryaboy D."/>
            <person name="Schmutz J."/>
            <person name="Schrader J."/>
            <person name="Segerman B."/>
            <person name="Shin H."/>
            <person name="Siddiqui A."/>
            <person name="Sterky F."/>
            <person name="Terry A."/>
            <person name="Tsai C.J."/>
            <person name="Uberbacher E."/>
            <person name="Unneberg P."/>
            <person name="Vahala J."/>
            <person name="Wall K."/>
            <person name="Wessler S."/>
            <person name="Yang G."/>
            <person name="Yin T."/>
            <person name="Douglas C."/>
            <person name="Marra M."/>
            <person name="Sandberg G."/>
            <person name="Van de Peer Y."/>
            <person name="Rokhsar D."/>
        </authorList>
    </citation>
    <scope>NUCLEOTIDE SEQUENCE [LARGE SCALE GENOMIC DNA]</scope>
    <source>
        <strain evidence="3">cv. Nisqually</strain>
    </source>
</reference>
<keyword evidence="3" id="KW-1185">Reference proteome</keyword>
<dbReference type="PANTHER" id="PTHR33591:SF4">
    <property type="entry name" value="OS08G0114100 PROTEIN"/>
    <property type="match status" value="1"/>
</dbReference>
<dbReference type="EMBL" id="CM009292">
    <property type="protein sequence ID" value="PNT45653.1"/>
    <property type="molecule type" value="Genomic_DNA"/>
</dbReference>
<organism evidence="2 3">
    <name type="scientific">Populus trichocarpa</name>
    <name type="common">Western balsam poplar</name>
    <name type="synonym">Populus balsamifera subsp. trichocarpa</name>
    <dbReference type="NCBI Taxonomy" id="3694"/>
    <lineage>
        <taxon>Eukaryota</taxon>
        <taxon>Viridiplantae</taxon>
        <taxon>Streptophyta</taxon>
        <taxon>Embryophyta</taxon>
        <taxon>Tracheophyta</taxon>
        <taxon>Spermatophyta</taxon>
        <taxon>Magnoliopsida</taxon>
        <taxon>eudicotyledons</taxon>
        <taxon>Gunneridae</taxon>
        <taxon>Pentapetalae</taxon>
        <taxon>rosids</taxon>
        <taxon>fabids</taxon>
        <taxon>Malpighiales</taxon>
        <taxon>Salicaceae</taxon>
        <taxon>Saliceae</taxon>
        <taxon>Populus</taxon>
    </lineage>
</organism>
<sequence>MCLNMCKIPAQDFFANEFGLPLTMIPDLVDMGFEMVYGQVPPPFEEDPVENSLALQIFC</sequence>
<dbReference type="STRING" id="3694.B9GY38"/>
<name>B9GY38_POPTR</name>
<dbReference type="GO" id="GO:0005506">
    <property type="term" value="F:iron ion binding"/>
    <property type="evidence" value="ECO:0007669"/>
    <property type="project" value="InterPro"/>
</dbReference>
<evidence type="ECO:0000259" key="1">
    <source>
        <dbReference type="Pfam" id="PF13225"/>
    </source>
</evidence>
<dbReference type="InterPro" id="IPR038938">
    <property type="entry name" value="D27-like"/>
</dbReference>
<dbReference type="PANTHER" id="PTHR33591">
    <property type="entry name" value="BETA-CAROTENE ISOMERASE D27"/>
    <property type="match status" value="1"/>
</dbReference>
<feature type="domain" description="Beta-carotene isomerase D27-like C-terminal" evidence="1">
    <location>
        <begin position="1"/>
        <end position="46"/>
    </location>
</feature>